<keyword evidence="7" id="KW-0564">Palmitate</keyword>
<name>A0ABS9UDK1_9BACL</name>
<keyword evidence="8" id="KW-0449">Lipoprotein</keyword>
<dbReference type="SUPFAM" id="SSF53850">
    <property type="entry name" value="Periplasmic binding protein-like II"/>
    <property type="match status" value="1"/>
</dbReference>
<dbReference type="InterPro" id="IPR050811">
    <property type="entry name" value="Phosphate_ABC_transporter"/>
</dbReference>
<accession>A0ABS9UDK1</accession>
<comment type="caution">
    <text evidence="11">The sequence shown here is derived from an EMBL/GenBank/DDBJ whole genome shotgun (WGS) entry which is preliminary data.</text>
</comment>
<dbReference type="PANTHER" id="PTHR30570:SF1">
    <property type="entry name" value="PHOSPHATE-BINDING PROTEIN PSTS"/>
    <property type="match status" value="1"/>
</dbReference>
<keyword evidence="5" id="KW-0813">Transport</keyword>
<evidence type="ECO:0000256" key="2">
    <source>
        <dbReference type="ARBA" id="ARBA00004193"/>
    </source>
</evidence>
<keyword evidence="6" id="KW-0732">Signal</keyword>
<sequence>MDIGQIILRIIGLVVIGIVLAIGTIFLLLVVSLNGGFYYESFIIVVAVVIFMFAILMMFQFFTTKKRKQAVAVLAAITLLIAFITPFKEIYKNQIPTVDAEVDVYQYMPFTEGNQVTKMDREASVQLQEPLPIIDGATAFYPLYAAFTETIYPKKDYQPYDSEVMVNKTPAAYKNLIDGHVDLIFVLAPSEQQINYAKVMGVELKLTPIGKEAFVFFVNAKNNIDGLTLDQIKDIYAGTITNWSEVGGKDGDIRAFQRPQDSGSQTALQNLMGNKPIMEAPTENIAQGMGGIIEEVSKYRNYKNAIGYTFRYYSNEMVKSDEIKLLEVDGVAPTVDMIRSEAYPITNEFYIVTTQNSNPQVQQIIDWVTSTEGQQLLEKAGYVPITSTTTP</sequence>
<comment type="subunit">
    <text evidence="4">The complex is composed of two ATP-binding proteins (PstB), two transmembrane proteins (PstC and PstA) and a solute-binding protein (PstS).</text>
</comment>
<keyword evidence="9" id="KW-0472">Membrane</keyword>
<evidence type="ECO:0000313" key="12">
    <source>
        <dbReference type="Proteomes" id="UP001316087"/>
    </source>
</evidence>
<dbReference type="InterPro" id="IPR024370">
    <property type="entry name" value="PBP_domain"/>
</dbReference>
<reference evidence="11 12" key="1">
    <citation type="submission" date="2022-03" db="EMBL/GenBank/DDBJ databases">
        <authorList>
            <person name="Jo J.-H."/>
            <person name="Im W.-T."/>
        </authorList>
    </citation>
    <scope>NUCLEOTIDE SEQUENCE [LARGE SCALE GENOMIC DNA]</scope>
    <source>
        <strain evidence="11 12">MA9</strain>
    </source>
</reference>
<feature type="transmembrane region" description="Helical" evidence="9">
    <location>
        <begin position="70"/>
        <end position="87"/>
    </location>
</feature>
<keyword evidence="5" id="KW-0592">Phosphate transport</keyword>
<evidence type="ECO:0000256" key="9">
    <source>
        <dbReference type="SAM" id="Phobius"/>
    </source>
</evidence>
<evidence type="ECO:0000256" key="5">
    <source>
        <dbReference type="ARBA" id="ARBA00022592"/>
    </source>
</evidence>
<dbReference type="Gene3D" id="3.40.190.10">
    <property type="entry name" value="Periplasmic binding protein-like II"/>
    <property type="match status" value="2"/>
</dbReference>
<gene>
    <name evidence="11" type="ORF">LZ480_11010</name>
</gene>
<organism evidence="11 12">
    <name type="scientific">Solibacillus palustris</name>
    <dbReference type="NCBI Taxonomy" id="2908203"/>
    <lineage>
        <taxon>Bacteria</taxon>
        <taxon>Bacillati</taxon>
        <taxon>Bacillota</taxon>
        <taxon>Bacilli</taxon>
        <taxon>Bacillales</taxon>
        <taxon>Caryophanaceae</taxon>
        <taxon>Solibacillus</taxon>
    </lineage>
</organism>
<dbReference type="EMBL" id="JAKZFC010000003">
    <property type="protein sequence ID" value="MCH7322421.1"/>
    <property type="molecule type" value="Genomic_DNA"/>
</dbReference>
<evidence type="ECO:0000313" key="11">
    <source>
        <dbReference type="EMBL" id="MCH7322421.1"/>
    </source>
</evidence>
<dbReference type="RefSeq" id="WP_241369476.1">
    <property type="nucleotide sequence ID" value="NZ_JAKZFC010000003.1"/>
</dbReference>
<dbReference type="PANTHER" id="PTHR30570">
    <property type="entry name" value="PERIPLASMIC PHOSPHATE BINDING COMPONENT OF PHOSPHATE ABC TRANSPORTER"/>
    <property type="match status" value="1"/>
</dbReference>
<keyword evidence="12" id="KW-1185">Reference proteome</keyword>
<comment type="subcellular location">
    <subcellularLocation>
        <location evidence="2">Cell membrane</location>
        <topology evidence="2">Lipid-anchor</topology>
    </subcellularLocation>
</comment>
<feature type="transmembrane region" description="Helical" evidence="9">
    <location>
        <begin position="37"/>
        <end position="58"/>
    </location>
</feature>
<protein>
    <submittedName>
        <fullName evidence="11">Substrate-binding domain-containing protein</fullName>
    </submittedName>
</protein>
<comment type="function">
    <text evidence="1">Part of the ABC transporter complex PstSACB involved in phosphate import.</text>
</comment>
<feature type="transmembrane region" description="Helical" evidence="9">
    <location>
        <begin position="7"/>
        <end position="31"/>
    </location>
</feature>
<evidence type="ECO:0000256" key="6">
    <source>
        <dbReference type="ARBA" id="ARBA00022729"/>
    </source>
</evidence>
<evidence type="ECO:0000256" key="4">
    <source>
        <dbReference type="ARBA" id="ARBA00011529"/>
    </source>
</evidence>
<evidence type="ECO:0000259" key="10">
    <source>
        <dbReference type="Pfam" id="PF12849"/>
    </source>
</evidence>
<evidence type="ECO:0000256" key="3">
    <source>
        <dbReference type="ARBA" id="ARBA00008725"/>
    </source>
</evidence>
<dbReference type="Proteomes" id="UP001316087">
    <property type="component" value="Unassembled WGS sequence"/>
</dbReference>
<feature type="domain" description="PBP" evidence="10">
    <location>
        <begin position="134"/>
        <end position="372"/>
    </location>
</feature>
<dbReference type="Pfam" id="PF12849">
    <property type="entry name" value="PBP_like_2"/>
    <property type="match status" value="1"/>
</dbReference>
<proteinExistence type="inferred from homology"/>
<keyword evidence="9" id="KW-1133">Transmembrane helix</keyword>
<evidence type="ECO:0000256" key="8">
    <source>
        <dbReference type="ARBA" id="ARBA00023288"/>
    </source>
</evidence>
<evidence type="ECO:0000256" key="7">
    <source>
        <dbReference type="ARBA" id="ARBA00023139"/>
    </source>
</evidence>
<evidence type="ECO:0000256" key="1">
    <source>
        <dbReference type="ARBA" id="ARBA00002841"/>
    </source>
</evidence>
<keyword evidence="9" id="KW-0812">Transmembrane</keyword>
<comment type="similarity">
    <text evidence="3">Belongs to the PstS family.</text>
</comment>